<evidence type="ECO:0000256" key="4">
    <source>
        <dbReference type="ARBA" id="ARBA00022989"/>
    </source>
</evidence>
<dbReference type="Proteomes" id="UP000236621">
    <property type="component" value="Unassembled WGS sequence"/>
</dbReference>
<dbReference type="AlphaFoldDB" id="A0A2K3Q7M1"/>
<organism evidence="8 9">
    <name type="scientific">Tolypocladium capitatum</name>
    <dbReference type="NCBI Taxonomy" id="45235"/>
    <lineage>
        <taxon>Eukaryota</taxon>
        <taxon>Fungi</taxon>
        <taxon>Dikarya</taxon>
        <taxon>Ascomycota</taxon>
        <taxon>Pezizomycotina</taxon>
        <taxon>Sordariomycetes</taxon>
        <taxon>Hypocreomycetidae</taxon>
        <taxon>Hypocreales</taxon>
        <taxon>Ophiocordycipitaceae</taxon>
        <taxon>Tolypocladium</taxon>
    </lineage>
</organism>
<evidence type="ECO:0000256" key="5">
    <source>
        <dbReference type="ARBA" id="ARBA00023136"/>
    </source>
</evidence>
<dbReference type="GO" id="GO:0047184">
    <property type="term" value="F:1-acylglycerophosphocholine O-acyltransferase activity"/>
    <property type="evidence" value="ECO:0007669"/>
    <property type="project" value="TreeGrafter"/>
</dbReference>
<evidence type="ECO:0000256" key="2">
    <source>
        <dbReference type="ARBA" id="ARBA00022679"/>
    </source>
</evidence>
<feature type="transmembrane region" description="Helical" evidence="7">
    <location>
        <begin position="477"/>
        <end position="500"/>
    </location>
</feature>
<dbReference type="GO" id="GO:0046474">
    <property type="term" value="P:glycerophospholipid biosynthetic process"/>
    <property type="evidence" value="ECO:0007669"/>
    <property type="project" value="TreeGrafter"/>
</dbReference>
<keyword evidence="4 7" id="KW-1133">Transmembrane helix</keyword>
<name>A0A2K3Q7M1_9HYPO</name>
<dbReference type="InterPro" id="IPR004299">
    <property type="entry name" value="MBOAT_fam"/>
</dbReference>
<dbReference type="PANTHER" id="PTHR13906:SF4">
    <property type="entry name" value="LYSOPHOSPHOLIPID ACYLTRANSFERASE 6"/>
    <property type="match status" value="1"/>
</dbReference>
<feature type="transmembrane region" description="Helical" evidence="7">
    <location>
        <begin position="405"/>
        <end position="424"/>
    </location>
</feature>
<evidence type="ECO:0000313" key="9">
    <source>
        <dbReference type="Proteomes" id="UP000236621"/>
    </source>
</evidence>
<accession>A0A2K3Q7M1</accession>
<feature type="transmembrane region" description="Helical" evidence="7">
    <location>
        <begin position="116"/>
        <end position="135"/>
    </location>
</feature>
<dbReference type="OrthoDB" id="286734at2759"/>
<gene>
    <name evidence="8" type="ORF">TCAP_06535</name>
</gene>
<keyword evidence="3 7" id="KW-0812">Transmembrane</keyword>
<comment type="subcellular location">
    <subcellularLocation>
        <location evidence="1">Membrane</location>
        <topology evidence="1">Multi-pass membrane protein</topology>
    </subcellularLocation>
</comment>
<dbReference type="EMBL" id="NRSZ01001089">
    <property type="protein sequence ID" value="PNY23519.1"/>
    <property type="molecule type" value="Genomic_DNA"/>
</dbReference>
<evidence type="ECO:0000256" key="3">
    <source>
        <dbReference type="ARBA" id="ARBA00022692"/>
    </source>
</evidence>
<proteinExistence type="predicted"/>
<dbReference type="PANTHER" id="PTHR13906">
    <property type="entry name" value="PORCUPINE"/>
    <property type="match status" value="1"/>
</dbReference>
<feature type="transmembrane region" description="Helical" evidence="7">
    <location>
        <begin position="445"/>
        <end position="465"/>
    </location>
</feature>
<evidence type="ECO:0000256" key="6">
    <source>
        <dbReference type="ARBA" id="ARBA00023315"/>
    </source>
</evidence>
<keyword evidence="2 8" id="KW-0808">Transferase</keyword>
<reference evidence="8 9" key="1">
    <citation type="submission" date="2017-08" db="EMBL/GenBank/DDBJ databases">
        <title>Harnessing the power of phylogenomics to disentangle the directionality and signatures of interkingdom host jumping in the parasitic fungal genus Tolypocladium.</title>
        <authorList>
            <person name="Quandt C.A."/>
            <person name="Patterson W."/>
            <person name="Spatafora J.W."/>
        </authorList>
    </citation>
    <scope>NUCLEOTIDE SEQUENCE [LARGE SCALE GENOMIC DNA]</scope>
    <source>
        <strain evidence="8 9">CBS 113982</strain>
    </source>
</reference>
<keyword evidence="6 8" id="KW-0012">Acyltransferase</keyword>
<keyword evidence="5 7" id="KW-0472">Membrane</keyword>
<dbReference type="InterPro" id="IPR049941">
    <property type="entry name" value="LPLAT_7/PORCN-like"/>
</dbReference>
<dbReference type="GO" id="GO:0016020">
    <property type="term" value="C:membrane"/>
    <property type="evidence" value="ECO:0007669"/>
    <property type="project" value="UniProtKB-SubCell"/>
</dbReference>
<dbReference type="GO" id="GO:0005783">
    <property type="term" value="C:endoplasmic reticulum"/>
    <property type="evidence" value="ECO:0007669"/>
    <property type="project" value="TreeGrafter"/>
</dbReference>
<keyword evidence="9" id="KW-1185">Reference proteome</keyword>
<comment type="caution">
    <text evidence="8">The sequence shown here is derived from an EMBL/GenBank/DDBJ whole genome shotgun (WGS) entry which is preliminary data.</text>
</comment>
<feature type="transmembrane region" description="Helical" evidence="7">
    <location>
        <begin position="81"/>
        <end position="110"/>
    </location>
</feature>
<evidence type="ECO:0000313" key="8">
    <source>
        <dbReference type="EMBL" id="PNY23519.1"/>
    </source>
</evidence>
<dbReference type="Pfam" id="PF03062">
    <property type="entry name" value="MBOAT"/>
    <property type="match status" value="1"/>
</dbReference>
<dbReference type="STRING" id="45235.A0A2K3Q7M1"/>
<evidence type="ECO:0000256" key="1">
    <source>
        <dbReference type="ARBA" id="ARBA00004141"/>
    </source>
</evidence>
<protein>
    <submittedName>
        <fullName evidence="8">Lysophospholipid acyltransferase</fullName>
    </submittedName>
</protein>
<dbReference type="GO" id="GO:0030258">
    <property type="term" value="P:lipid modification"/>
    <property type="evidence" value="ECO:0007669"/>
    <property type="project" value="TreeGrafter"/>
</dbReference>
<dbReference type="GO" id="GO:0003841">
    <property type="term" value="F:1-acylglycerol-3-phosphate O-acyltransferase activity"/>
    <property type="evidence" value="ECO:0007669"/>
    <property type="project" value="TreeGrafter"/>
</dbReference>
<sequence>MLRLLHRRQSLHASSAAWRRHANPLISSAAFEALSTTVGASPDELKIIFSFLLSYPLAGLLKRVPDAKPARKNLFIICTSVFYLVGLFDLWHGLATLLISAGGTFCIAKYLRGSPYMPWIGFVFVMGHMSVNHLRRQAADNPSTVDITGAQMVLVMKLSAFCWNVADGQLPQDHLSDFQRDRALDKLPPILDFAGYVLFFPGLLAGPAFDYAEYRRWIDTSMFDVPAEIDPAKKPPVRKRRRIPRSGTPSAFKALRGLLWIGLFVALSPRFSHEQLVADSYMRHGLLHRIWIMYMVNLVARFKYYGVWTLTEGSCILAGLGYNGVDPVTGKVSWNRLQNIDPWMVETAQNPRGYLAGWNMNTNNWLRNYVYLRVTPRGRKPGFRASMTTFVTSALWHGFYPGYYMTFVLASLVQTAAKNFRRLVRPLFLDPMTGGPSPKKKYYDAASYVATQLTFSFATTPFLVLTFANSTRAWSRVYFYGFAWTLAALAFFASPGKAMLKTQLEKRQGTASAKLVRSISTDSLTGNQPILGISKDLERDVTEAVEGFRAEVEARQRKKAS</sequence>
<evidence type="ECO:0000256" key="7">
    <source>
        <dbReference type="SAM" id="Phobius"/>
    </source>
</evidence>